<dbReference type="InterPro" id="IPR003688">
    <property type="entry name" value="TraG/VirD4"/>
</dbReference>
<evidence type="ECO:0000256" key="4">
    <source>
        <dbReference type="ARBA" id="ARBA00022692"/>
    </source>
</evidence>
<proteinExistence type="inferred from homology"/>
<dbReference type="PANTHER" id="PTHR37937:SF1">
    <property type="entry name" value="CONJUGATIVE TRANSFER: DNA TRANSPORT"/>
    <property type="match status" value="1"/>
</dbReference>
<keyword evidence="6" id="KW-0472">Membrane</keyword>
<reference evidence="8 9" key="1">
    <citation type="submission" date="2022-06" db="EMBL/GenBank/DDBJ databases">
        <title>Isolation of gut microbiota from human fecal samples.</title>
        <authorList>
            <person name="Pamer E.G."/>
            <person name="Barat B."/>
            <person name="Waligurski E."/>
            <person name="Medina S."/>
            <person name="Paddock L."/>
            <person name="Mostad J."/>
        </authorList>
    </citation>
    <scope>NUCLEOTIDE SEQUENCE [LARGE SCALE GENOMIC DNA]</scope>
    <source>
        <strain evidence="8 9">DFI.9.73</strain>
    </source>
</reference>
<dbReference type="PANTHER" id="PTHR37937">
    <property type="entry name" value="CONJUGATIVE TRANSFER: DNA TRANSPORT"/>
    <property type="match status" value="1"/>
</dbReference>
<evidence type="ECO:0000256" key="6">
    <source>
        <dbReference type="ARBA" id="ARBA00023136"/>
    </source>
</evidence>
<keyword evidence="4" id="KW-0812">Transmembrane</keyword>
<dbReference type="InterPro" id="IPR027417">
    <property type="entry name" value="P-loop_NTPase"/>
</dbReference>
<dbReference type="EMBL" id="JANFZH010000034">
    <property type="protein sequence ID" value="MCQ4840997.1"/>
    <property type="molecule type" value="Genomic_DNA"/>
</dbReference>
<evidence type="ECO:0000313" key="9">
    <source>
        <dbReference type="Proteomes" id="UP001524473"/>
    </source>
</evidence>
<dbReference type="RefSeq" id="WP_256192192.1">
    <property type="nucleotide sequence ID" value="NZ_JANFZG010000034.1"/>
</dbReference>
<sequence>MFLVIGGLAFFSHFYTLNGIKSKTVGDGQHGSARWATRQEIRSTYAHVPFEPEQWRLGKNLPTKQGLIVGCKGPKGHVTALVDTDDVHALVTAASGAGKTAYFLYPNIEYALATGMSFLCTDTKGDLFRNYAGIAKECYGFHTSVIDLRNPLRSDETNLLHLINKYMDLYKADPKNLASKAKSEKYAKILAKTLINTSGEDSAQYGQNAFFYDSAEGLLAAMFLLVAEYLPSEDADGNPIEQRHIVSVFKLVQELLVPSRVKGKNQFQLLLEKLPENHKAKWFAGSALNTAEQAMASVLSTVLSRLNAFLDSEMEQILCFGTAIDAEVFCNEKSAIFIVLPEEDQTKYFMVSLILQNLYREILTVADENGGHLKNRVVFFADELGTCPPIQSLELMFSASRSRGLMLVPIVQSITGQLQKNYGREGAEIIVDNCQLNLYGGFAPASQTAAELSKSLGSRTVMSGSISRGKNDPSQSLQMIERPLMTPDELKSMPKGSFIVAKTGVHPMKSQLRLFLDWGIRFGTPYEMPEKAQRPVTYADKQTLEENIIRSQYGSQIEDDDSKSDPISGEIGQGAQGNADSRRPRPVIRTQ</sequence>
<dbReference type="Gene3D" id="3.40.50.300">
    <property type="entry name" value="P-loop containing nucleotide triphosphate hydrolases"/>
    <property type="match status" value="1"/>
</dbReference>
<feature type="region of interest" description="Disordered" evidence="7">
    <location>
        <begin position="547"/>
        <end position="591"/>
    </location>
</feature>
<accession>A0ABT1S220</accession>
<comment type="caution">
    <text evidence="8">The sequence shown here is derived from an EMBL/GenBank/DDBJ whole genome shotgun (WGS) entry which is preliminary data.</text>
</comment>
<gene>
    <name evidence="8" type="ORF">NE695_13865</name>
</gene>
<protein>
    <submittedName>
        <fullName evidence="8">Type IV secretory system conjugative DNA transfer family protein</fullName>
    </submittedName>
</protein>
<dbReference type="Proteomes" id="UP001524473">
    <property type="component" value="Unassembled WGS sequence"/>
</dbReference>
<evidence type="ECO:0000256" key="1">
    <source>
        <dbReference type="ARBA" id="ARBA00004651"/>
    </source>
</evidence>
<evidence type="ECO:0000313" key="8">
    <source>
        <dbReference type="EMBL" id="MCQ4840997.1"/>
    </source>
</evidence>
<dbReference type="SUPFAM" id="SSF52540">
    <property type="entry name" value="P-loop containing nucleoside triphosphate hydrolases"/>
    <property type="match status" value="1"/>
</dbReference>
<comment type="similarity">
    <text evidence="2">Belongs to the VirD4/TraG family.</text>
</comment>
<keyword evidence="5" id="KW-1133">Transmembrane helix</keyword>
<evidence type="ECO:0000256" key="7">
    <source>
        <dbReference type="SAM" id="MobiDB-lite"/>
    </source>
</evidence>
<evidence type="ECO:0000256" key="5">
    <source>
        <dbReference type="ARBA" id="ARBA00022989"/>
    </source>
</evidence>
<comment type="subcellular location">
    <subcellularLocation>
        <location evidence="1">Cell membrane</location>
        <topology evidence="1">Multi-pass membrane protein</topology>
    </subcellularLocation>
</comment>
<dbReference type="CDD" id="cd01127">
    <property type="entry name" value="TrwB_TraG_TraD_VirD4"/>
    <property type="match status" value="2"/>
</dbReference>
<organism evidence="8 9">
    <name type="scientific">Neglectibacter timonensis</name>
    <dbReference type="NCBI Taxonomy" id="1776382"/>
    <lineage>
        <taxon>Bacteria</taxon>
        <taxon>Bacillati</taxon>
        <taxon>Bacillota</taxon>
        <taxon>Clostridia</taxon>
        <taxon>Eubacteriales</taxon>
        <taxon>Oscillospiraceae</taxon>
        <taxon>Neglectibacter</taxon>
    </lineage>
</organism>
<evidence type="ECO:0000256" key="3">
    <source>
        <dbReference type="ARBA" id="ARBA00022475"/>
    </source>
</evidence>
<dbReference type="Pfam" id="PF02534">
    <property type="entry name" value="T4SS-DNA_transf"/>
    <property type="match status" value="1"/>
</dbReference>
<evidence type="ECO:0000256" key="2">
    <source>
        <dbReference type="ARBA" id="ARBA00008806"/>
    </source>
</evidence>
<keyword evidence="9" id="KW-1185">Reference proteome</keyword>
<dbReference type="InterPro" id="IPR051539">
    <property type="entry name" value="T4SS-coupling_protein"/>
</dbReference>
<keyword evidence="3" id="KW-1003">Cell membrane</keyword>
<name>A0ABT1S220_9FIRM</name>